<keyword evidence="4" id="KW-0963">Cytoplasm</keyword>
<feature type="domain" description="Translation initiation factor 3 C-terminal" evidence="7">
    <location>
        <begin position="79"/>
        <end position="165"/>
    </location>
</feature>
<dbReference type="Pfam" id="PF00707">
    <property type="entry name" value="IF3_C"/>
    <property type="match status" value="1"/>
</dbReference>
<dbReference type="EMBL" id="DRBS01000045">
    <property type="protein sequence ID" value="HDD43455.1"/>
    <property type="molecule type" value="Genomic_DNA"/>
</dbReference>
<dbReference type="GO" id="GO:0003743">
    <property type="term" value="F:translation initiation factor activity"/>
    <property type="evidence" value="ECO:0007669"/>
    <property type="project" value="UniProtKB-UniRule"/>
</dbReference>
<name>A0A7C0U1R0_DESA2</name>
<dbReference type="GO" id="GO:0043022">
    <property type="term" value="F:ribosome binding"/>
    <property type="evidence" value="ECO:0007669"/>
    <property type="project" value="UniProtKB-ARBA"/>
</dbReference>
<dbReference type="Gene3D" id="3.30.110.10">
    <property type="entry name" value="Translation initiation factor 3 (IF-3), C-terminal domain"/>
    <property type="match status" value="1"/>
</dbReference>
<keyword evidence="3 4" id="KW-0648">Protein biosynthesis</keyword>
<comment type="subcellular location">
    <subcellularLocation>
        <location evidence="4 6">Cytoplasm</location>
    </subcellularLocation>
</comment>
<dbReference type="FunFam" id="3.30.110.10:FF:000001">
    <property type="entry name" value="Translation initiation factor IF-3"/>
    <property type="match status" value="1"/>
</dbReference>
<gene>
    <name evidence="4" type="primary">infC</name>
    <name evidence="9" type="ORF">ENG63_01140</name>
</gene>
<dbReference type="InterPro" id="IPR036787">
    <property type="entry name" value="T_IF-3_N_sf"/>
</dbReference>
<dbReference type="GO" id="GO:0016020">
    <property type="term" value="C:membrane"/>
    <property type="evidence" value="ECO:0007669"/>
    <property type="project" value="TreeGrafter"/>
</dbReference>
<dbReference type="Pfam" id="PF05198">
    <property type="entry name" value="IF3_N"/>
    <property type="match status" value="1"/>
</dbReference>
<dbReference type="Gene3D" id="3.10.20.80">
    <property type="entry name" value="Translation initiation factor 3 (IF-3), N-terminal domain"/>
    <property type="match status" value="1"/>
</dbReference>
<dbReference type="InterPro" id="IPR019813">
    <property type="entry name" value="Translation_initiation_fac3_CS"/>
</dbReference>
<dbReference type="FunFam" id="3.10.20.80:FF:000001">
    <property type="entry name" value="Translation initiation factor IF-3"/>
    <property type="match status" value="1"/>
</dbReference>
<dbReference type="SUPFAM" id="SSF54364">
    <property type="entry name" value="Translation initiation factor IF3, N-terminal domain"/>
    <property type="match status" value="1"/>
</dbReference>
<comment type="function">
    <text evidence="4 6">IF-3 binds to the 30S ribosomal subunit and shifts the equilibrium between 70S ribosomes and their 50S and 30S subunits in favor of the free subunits, thus enhancing the availability of 30S subunits on which protein synthesis initiation begins.</text>
</comment>
<evidence type="ECO:0000259" key="8">
    <source>
        <dbReference type="Pfam" id="PF05198"/>
    </source>
</evidence>
<comment type="caution">
    <text evidence="9">The sequence shown here is derived from an EMBL/GenBank/DDBJ whole genome shotgun (WGS) entry which is preliminary data.</text>
</comment>
<evidence type="ECO:0000256" key="3">
    <source>
        <dbReference type="ARBA" id="ARBA00022917"/>
    </source>
</evidence>
<feature type="domain" description="Translation initiation factor 3 N-terminal" evidence="8">
    <location>
        <begin position="3"/>
        <end position="72"/>
    </location>
</feature>
<organism evidence="9">
    <name type="scientific">Desulfofervidus auxilii</name>
    <dbReference type="NCBI Taxonomy" id="1621989"/>
    <lineage>
        <taxon>Bacteria</taxon>
        <taxon>Pseudomonadati</taxon>
        <taxon>Thermodesulfobacteriota</taxon>
        <taxon>Candidatus Desulfofervidia</taxon>
        <taxon>Candidatus Desulfofervidales</taxon>
        <taxon>Candidatus Desulfofervidaceae</taxon>
        <taxon>Candidatus Desulfofervidus</taxon>
    </lineage>
</organism>
<comment type="similarity">
    <text evidence="1 4 6">Belongs to the IF-3 family.</text>
</comment>
<dbReference type="InterPro" id="IPR019814">
    <property type="entry name" value="Translation_initiation_fac_3_N"/>
</dbReference>
<keyword evidence="2 4" id="KW-0396">Initiation factor</keyword>
<dbReference type="PANTHER" id="PTHR10938">
    <property type="entry name" value="TRANSLATION INITIATION FACTOR IF-3"/>
    <property type="match status" value="1"/>
</dbReference>
<dbReference type="InterPro" id="IPR036788">
    <property type="entry name" value="T_IF-3_C_sf"/>
</dbReference>
<evidence type="ECO:0000256" key="4">
    <source>
        <dbReference type="HAMAP-Rule" id="MF_00080"/>
    </source>
</evidence>
<evidence type="ECO:0000256" key="6">
    <source>
        <dbReference type="RuleBase" id="RU000646"/>
    </source>
</evidence>
<dbReference type="GO" id="GO:0032790">
    <property type="term" value="P:ribosome disassembly"/>
    <property type="evidence" value="ECO:0007669"/>
    <property type="project" value="TreeGrafter"/>
</dbReference>
<accession>A0A7C0U1R0</accession>
<dbReference type="AlphaFoldDB" id="A0A7C0U1R0"/>
<dbReference type="InterPro" id="IPR019815">
    <property type="entry name" value="Translation_initiation_fac_3_C"/>
</dbReference>
<evidence type="ECO:0000256" key="2">
    <source>
        <dbReference type="ARBA" id="ARBA00022540"/>
    </source>
</evidence>
<dbReference type="GO" id="GO:0005829">
    <property type="term" value="C:cytosol"/>
    <property type="evidence" value="ECO:0007669"/>
    <property type="project" value="TreeGrafter"/>
</dbReference>
<dbReference type="SUPFAM" id="SSF55200">
    <property type="entry name" value="Translation initiation factor IF3, C-terminal domain"/>
    <property type="match status" value="1"/>
</dbReference>
<comment type="subunit">
    <text evidence="4 6">Monomer.</text>
</comment>
<protein>
    <recommendedName>
        <fullName evidence="4 5">Translation initiation factor IF-3</fullName>
    </recommendedName>
</protein>
<dbReference type="Proteomes" id="UP000886289">
    <property type="component" value="Unassembled WGS sequence"/>
</dbReference>
<reference evidence="9" key="1">
    <citation type="journal article" date="2020" name="mSystems">
        <title>Genome- and Community-Level Interaction Insights into Carbon Utilization and Element Cycling Functions of Hydrothermarchaeota in Hydrothermal Sediment.</title>
        <authorList>
            <person name="Zhou Z."/>
            <person name="Liu Y."/>
            <person name="Xu W."/>
            <person name="Pan J."/>
            <person name="Luo Z.H."/>
            <person name="Li M."/>
        </authorList>
    </citation>
    <scope>NUCLEOTIDE SEQUENCE [LARGE SCALE GENOMIC DNA]</scope>
    <source>
        <strain evidence="9">HyVt-233</strain>
    </source>
</reference>
<dbReference type="PROSITE" id="PS00938">
    <property type="entry name" value="IF3"/>
    <property type="match status" value="1"/>
</dbReference>
<dbReference type="InterPro" id="IPR001288">
    <property type="entry name" value="Translation_initiation_fac_3"/>
</dbReference>
<proteinExistence type="inferred from homology"/>
<evidence type="ECO:0000259" key="7">
    <source>
        <dbReference type="Pfam" id="PF00707"/>
    </source>
</evidence>
<evidence type="ECO:0000256" key="5">
    <source>
        <dbReference type="NCBIfam" id="TIGR00168"/>
    </source>
</evidence>
<dbReference type="HAMAP" id="MF_00080">
    <property type="entry name" value="IF_3"/>
    <property type="match status" value="1"/>
</dbReference>
<evidence type="ECO:0000313" key="9">
    <source>
        <dbReference type="EMBL" id="HDD43455.1"/>
    </source>
</evidence>
<dbReference type="NCBIfam" id="TIGR00168">
    <property type="entry name" value="infC"/>
    <property type="match status" value="1"/>
</dbReference>
<evidence type="ECO:0000256" key="1">
    <source>
        <dbReference type="ARBA" id="ARBA00005439"/>
    </source>
</evidence>
<sequence length="165" mass="19293">MRVNKQIRAKQVRLIGIDGKQIGIVSLNEALRRAEEEGLDLVEVAPNANPPVCRIMDYGKYKYQLKKKQQEARKKQAQIQVKAIKMRPKIEEHDFQFKLKHIKRFLTEEKARVKVIMWFRGREIVHADLGKAVLQRIIEETKDIAKVHTPPVMEGRNMTMILMPK</sequence>
<dbReference type="PANTHER" id="PTHR10938:SF0">
    <property type="entry name" value="TRANSLATION INITIATION FACTOR IF-3, MITOCHONDRIAL"/>
    <property type="match status" value="1"/>
</dbReference>